<evidence type="ECO:0000313" key="1">
    <source>
        <dbReference type="EMBL" id="MPL70818.1"/>
    </source>
</evidence>
<name>A0A644TUZ2_9ZZZZ</name>
<gene>
    <name evidence="1" type="ORF">SDC9_16580</name>
</gene>
<accession>A0A644TUZ2</accession>
<dbReference type="EMBL" id="VSSQ01000055">
    <property type="protein sequence ID" value="MPL70818.1"/>
    <property type="molecule type" value="Genomic_DNA"/>
</dbReference>
<protein>
    <recommendedName>
        <fullName evidence="2">Outer membrane protein beta-barrel domain-containing protein</fullName>
    </recommendedName>
</protein>
<proteinExistence type="predicted"/>
<dbReference type="AlphaFoldDB" id="A0A644TUZ2"/>
<evidence type="ECO:0008006" key="2">
    <source>
        <dbReference type="Google" id="ProtNLM"/>
    </source>
</evidence>
<organism evidence="1">
    <name type="scientific">bioreactor metagenome</name>
    <dbReference type="NCBI Taxonomy" id="1076179"/>
    <lineage>
        <taxon>unclassified sequences</taxon>
        <taxon>metagenomes</taxon>
        <taxon>ecological metagenomes</taxon>
    </lineage>
</organism>
<comment type="caution">
    <text evidence="1">The sequence shown here is derived from an EMBL/GenBank/DDBJ whole genome shotgun (WGS) entry which is preliminary data.</text>
</comment>
<sequence>MKKSIALVVVLFVLCYSTFAGNNEQASAPHANKGDVIANAGLLYGWYGFGVGGGAEYIFATWDIPRFAPLGFGAASKASFGYPGLTVDLSALATLHFGMNSFSSLPRFLRNFDFYWGLGLGGCLGSYFGFGPALATGTSCFLSPNLAVHVDFYAPYYINLKGIGYTGMMGIKWKI</sequence>
<reference evidence="1" key="1">
    <citation type="submission" date="2019-08" db="EMBL/GenBank/DDBJ databases">
        <authorList>
            <person name="Kucharzyk K."/>
            <person name="Murdoch R.W."/>
            <person name="Higgins S."/>
            <person name="Loffler F."/>
        </authorList>
    </citation>
    <scope>NUCLEOTIDE SEQUENCE</scope>
</reference>